<feature type="domain" description="CobW C-terminal" evidence="3">
    <location>
        <begin position="214"/>
        <end position="294"/>
    </location>
</feature>
<proteinExistence type="predicted"/>
<dbReference type="Pfam" id="PF07683">
    <property type="entry name" value="CobW_C"/>
    <property type="match status" value="1"/>
</dbReference>
<dbReference type="KEGG" id="pbas:SMSP2_01470"/>
<organism evidence="4 5">
    <name type="scientific">Limihaloglobus sulfuriphilus</name>
    <dbReference type="NCBI Taxonomy" id="1851148"/>
    <lineage>
        <taxon>Bacteria</taxon>
        <taxon>Pseudomonadati</taxon>
        <taxon>Planctomycetota</taxon>
        <taxon>Phycisphaerae</taxon>
        <taxon>Sedimentisphaerales</taxon>
        <taxon>Sedimentisphaeraceae</taxon>
        <taxon>Limihaloglobus</taxon>
    </lineage>
</organism>
<comment type="function">
    <text evidence="1">Zinc chaperone that directly transfers zinc cofactor to target proteins, thereby activating them. Zinc is transferred from the CXCC motif in the GTPase domain to the zinc binding site in target proteins in a process requiring GTP hydrolysis.</text>
</comment>
<dbReference type="PANTHER" id="PTHR13748">
    <property type="entry name" value="COBW-RELATED"/>
    <property type="match status" value="1"/>
</dbReference>
<dbReference type="PANTHER" id="PTHR13748:SF62">
    <property type="entry name" value="COBW DOMAIN-CONTAINING PROTEIN"/>
    <property type="match status" value="1"/>
</dbReference>
<gene>
    <name evidence="4" type="primary">yjiA</name>
    <name evidence="4" type="ORF">SMSP2_01470</name>
</gene>
<dbReference type="GO" id="GO:0005737">
    <property type="term" value="C:cytoplasm"/>
    <property type="evidence" value="ECO:0007669"/>
    <property type="project" value="TreeGrafter"/>
</dbReference>
<evidence type="ECO:0000256" key="1">
    <source>
        <dbReference type="ARBA" id="ARBA00045658"/>
    </source>
</evidence>
<dbReference type="InterPro" id="IPR051316">
    <property type="entry name" value="Zinc-reg_GTPase_activator"/>
</dbReference>
<dbReference type="SUPFAM" id="SSF52540">
    <property type="entry name" value="P-loop containing nucleoside triphosphate hydrolases"/>
    <property type="match status" value="1"/>
</dbReference>
<dbReference type="Gene3D" id="3.40.50.300">
    <property type="entry name" value="P-loop containing nucleotide triphosphate hydrolases"/>
    <property type="match status" value="1"/>
</dbReference>
<dbReference type="OrthoDB" id="9808822at2"/>
<dbReference type="Pfam" id="PF02492">
    <property type="entry name" value="cobW"/>
    <property type="match status" value="1"/>
</dbReference>
<protein>
    <submittedName>
        <fullName evidence="4">Putative GTP-binding protein YjiA</fullName>
    </submittedName>
</protein>
<feature type="domain" description="CobW/HypB/UreG nucleotide-binding" evidence="2">
    <location>
        <begin position="5"/>
        <end position="180"/>
    </location>
</feature>
<evidence type="ECO:0000259" key="3">
    <source>
        <dbReference type="Pfam" id="PF07683"/>
    </source>
</evidence>
<evidence type="ECO:0000313" key="5">
    <source>
        <dbReference type="Proteomes" id="UP000188181"/>
    </source>
</evidence>
<reference evidence="5" key="1">
    <citation type="submission" date="2017-02" db="EMBL/GenBank/DDBJ databases">
        <title>Comparative genomics and description of representatives of a novel lineage of planctomycetes thriving in anoxic sediments.</title>
        <authorList>
            <person name="Spring S."/>
            <person name="Bunk B."/>
            <person name="Sproer C."/>
        </authorList>
    </citation>
    <scope>NUCLEOTIDE SEQUENCE [LARGE SCALE GENOMIC DNA]</scope>
    <source>
        <strain evidence="5">SM-Chi-D1</strain>
    </source>
</reference>
<evidence type="ECO:0000313" key="4">
    <source>
        <dbReference type="EMBL" id="AQQ71105.1"/>
    </source>
</evidence>
<dbReference type="RefSeq" id="WP_146683316.1">
    <property type="nucleotide sequence ID" value="NZ_CP019646.1"/>
</dbReference>
<name>A0A1Q2MEH9_9BACT</name>
<evidence type="ECO:0000259" key="2">
    <source>
        <dbReference type="Pfam" id="PF02492"/>
    </source>
</evidence>
<sequence>MAIPIWTLTGYLGAGKTTTLNKMLETPAIKDKKLALIINEFGKLGVDGSLVKPGDYAKYEINKGSIFCICTKTDFIKALTEISQSSIEAVVVEATGIAETRDIQGFIQEPYLKGQFEIKANICIVDAVNFTKTAPFLKPVTGQLAWADLVVINKVDLINGEELERLKEIIAGYNKEAPVVTASYGEFEPSALDNIKHIVRGGDMATEPPADIIAVAVKNSARADRQKFMSLIDQLSENILRLKGNIEFTDKSSYVEIVGKDLFERPRQENLSQGSAFTVIAWKLDKETLTDRFGEIFKD</sequence>
<dbReference type="STRING" id="1851148.SMSP2_01470"/>
<dbReference type="EMBL" id="CP019646">
    <property type="protein sequence ID" value="AQQ71105.1"/>
    <property type="molecule type" value="Genomic_DNA"/>
</dbReference>
<keyword evidence="5" id="KW-1185">Reference proteome</keyword>
<dbReference type="InterPro" id="IPR003495">
    <property type="entry name" value="CobW/HypB/UreG_nucleotide-bd"/>
</dbReference>
<dbReference type="InterPro" id="IPR027417">
    <property type="entry name" value="P-loop_NTPase"/>
</dbReference>
<accession>A0A1Q2MEH9</accession>
<dbReference type="SUPFAM" id="SSF90002">
    <property type="entry name" value="Hypothetical protein YjiA, C-terminal domain"/>
    <property type="match status" value="1"/>
</dbReference>
<dbReference type="AlphaFoldDB" id="A0A1Q2MEH9"/>
<dbReference type="CDD" id="cd03112">
    <property type="entry name" value="CobW-like"/>
    <property type="match status" value="1"/>
</dbReference>
<dbReference type="Proteomes" id="UP000188181">
    <property type="component" value="Chromosome"/>
</dbReference>
<dbReference type="InterPro" id="IPR011629">
    <property type="entry name" value="CobW-like_C"/>
</dbReference>